<name>A0A1G5ZAM9_9HYPH</name>
<sequence length="244" mass="26708">MMDLIQLAVPVLLKGLWVTAALTFVSVLIGFNLGLGLALMRLSSNRFLSGFAKYYSNVFRGTPLLVQIFLFYYGLGQLSLIRDNAALWWVISDGARCAILALALNTAAYTSEILRGGLMSVPVGLVEAAQACGMSRMLRFRRIEFPLAIRQALPAYGNELILVVKGTSLASTITVLEITGYAKRLMSQTFAIFEIFAIAGVLYLVVNLMLIAIVRSTERFLMRHESQSRQGSSAPRSKESAAVS</sequence>
<dbReference type="GO" id="GO:0043190">
    <property type="term" value="C:ATP-binding cassette (ABC) transporter complex"/>
    <property type="evidence" value="ECO:0007669"/>
    <property type="project" value="InterPro"/>
</dbReference>
<evidence type="ECO:0000256" key="10">
    <source>
        <dbReference type="SAM" id="MobiDB-lite"/>
    </source>
</evidence>
<dbReference type="InterPro" id="IPR000515">
    <property type="entry name" value="MetI-like"/>
</dbReference>
<evidence type="ECO:0000256" key="6">
    <source>
        <dbReference type="ARBA" id="ARBA00022692"/>
    </source>
</evidence>
<dbReference type="PANTHER" id="PTHR30614">
    <property type="entry name" value="MEMBRANE COMPONENT OF AMINO ACID ABC TRANSPORTER"/>
    <property type="match status" value="1"/>
</dbReference>
<accession>A0A1G5ZAM9</accession>
<protein>
    <submittedName>
        <fullName evidence="12">Octopine/nopaline transport system permease protein</fullName>
    </submittedName>
</protein>
<feature type="domain" description="ABC transmembrane type-1" evidence="11">
    <location>
        <begin position="16"/>
        <end position="214"/>
    </location>
</feature>
<organism evidence="12 13">
    <name type="scientific">Mesorhizobium qingshengii</name>
    <dbReference type="NCBI Taxonomy" id="1165689"/>
    <lineage>
        <taxon>Bacteria</taxon>
        <taxon>Pseudomonadati</taxon>
        <taxon>Pseudomonadota</taxon>
        <taxon>Alphaproteobacteria</taxon>
        <taxon>Hyphomicrobiales</taxon>
        <taxon>Phyllobacteriaceae</taxon>
        <taxon>Mesorhizobium</taxon>
    </lineage>
</organism>
<dbReference type="InterPro" id="IPR043429">
    <property type="entry name" value="ArtM/GltK/GlnP/TcyL/YhdX-like"/>
</dbReference>
<feature type="transmembrane region" description="Helical" evidence="9">
    <location>
        <begin position="87"/>
        <end position="109"/>
    </location>
</feature>
<dbReference type="STRING" id="1165689.SAMN02927914_04561"/>
<evidence type="ECO:0000256" key="2">
    <source>
        <dbReference type="ARBA" id="ARBA00010072"/>
    </source>
</evidence>
<keyword evidence="6 9" id="KW-0812">Transmembrane</keyword>
<evidence type="ECO:0000256" key="3">
    <source>
        <dbReference type="ARBA" id="ARBA00022448"/>
    </source>
</evidence>
<proteinExistence type="inferred from homology"/>
<evidence type="ECO:0000256" key="1">
    <source>
        <dbReference type="ARBA" id="ARBA00004429"/>
    </source>
</evidence>
<feature type="transmembrane region" description="Helical" evidence="9">
    <location>
        <begin position="160"/>
        <end position="178"/>
    </location>
</feature>
<dbReference type="Gene3D" id="1.10.3720.10">
    <property type="entry name" value="MetI-like"/>
    <property type="match status" value="1"/>
</dbReference>
<evidence type="ECO:0000256" key="8">
    <source>
        <dbReference type="ARBA" id="ARBA00023136"/>
    </source>
</evidence>
<dbReference type="PROSITE" id="PS50928">
    <property type="entry name" value="ABC_TM1"/>
    <property type="match status" value="1"/>
</dbReference>
<feature type="transmembrane region" description="Helical" evidence="9">
    <location>
        <begin position="190"/>
        <end position="214"/>
    </location>
</feature>
<evidence type="ECO:0000259" key="11">
    <source>
        <dbReference type="PROSITE" id="PS50928"/>
    </source>
</evidence>
<dbReference type="SUPFAM" id="SSF161098">
    <property type="entry name" value="MetI-like"/>
    <property type="match status" value="1"/>
</dbReference>
<evidence type="ECO:0000256" key="7">
    <source>
        <dbReference type="ARBA" id="ARBA00022989"/>
    </source>
</evidence>
<dbReference type="NCBIfam" id="TIGR01726">
    <property type="entry name" value="HEQRo_perm_3TM"/>
    <property type="match status" value="1"/>
</dbReference>
<evidence type="ECO:0000256" key="4">
    <source>
        <dbReference type="ARBA" id="ARBA00022475"/>
    </source>
</evidence>
<keyword evidence="3 9" id="KW-0813">Transport</keyword>
<dbReference type="EMBL" id="FMXM01000015">
    <property type="protein sequence ID" value="SDA91662.1"/>
    <property type="molecule type" value="Genomic_DNA"/>
</dbReference>
<dbReference type="GO" id="GO:0006865">
    <property type="term" value="P:amino acid transport"/>
    <property type="evidence" value="ECO:0007669"/>
    <property type="project" value="TreeGrafter"/>
</dbReference>
<evidence type="ECO:0000256" key="5">
    <source>
        <dbReference type="ARBA" id="ARBA00022519"/>
    </source>
</evidence>
<dbReference type="PANTHER" id="PTHR30614:SF10">
    <property type="entry name" value="ARGININE ABC TRANSPORTER PERMEASE PROTEIN ARTM"/>
    <property type="match status" value="1"/>
</dbReference>
<dbReference type="Pfam" id="PF00528">
    <property type="entry name" value="BPD_transp_1"/>
    <property type="match status" value="1"/>
</dbReference>
<feature type="transmembrane region" description="Helical" evidence="9">
    <location>
        <begin position="54"/>
        <end position="75"/>
    </location>
</feature>
<gene>
    <name evidence="12" type="ORF">SAMN02927914_04561</name>
</gene>
<feature type="transmembrane region" description="Helical" evidence="9">
    <location>
        <begin position="20"/>
        <end position="42"/>
    </location>
</feature>
<keyword evidence="8 9" id="KW-0472">Membrane</keyword>
<comment type="similarity">
    <text evidence="2">Belongs to the binding-protein-dependent transport system permease family. HisMQ subfamily.</text>
</comment>
<keyword evidence="7 9" id="KW-1133">Transmembrane helix</keyword>
<dbReference type="InterPro" id="IPR035906">
    <property type="entry name" value="MetI-like_sf"/>
</dbReference>
<dbReference type="InterPro" id="IPR010065">
    <property type="entry name" value="AA_ABC_transptr_permease_3TM"/>
</dbReference>
<evidence type="ECO:0000313" key="13">
    <source>
        <dbReference type="Proteomes" id="UP000198588"/>
    </source>
</evidence>
<evidence type="ECO:0000313" key="12">
    <source>
        <dbReference type="EMBL" id="SDA91662.1"/>
    </source>
</evidence>
<comment type="subcellular location">
    <subcellularLocation>
        <location evidence="1">Cell inner membrane</location>
        <topology evidence="1">Multi-pass membrane protein</topology>
    </subcellularLocation>
    <subcellularLocation>
        <location evidence="9">Cell membrane</location>
        <topology evidence="9">Multi-pass membrane protein</topology>
    </subcellularLocation>
</comment>
<keyword evidence="4" id="KW-1003">Cell membrane</keyword>
<evidence type="ECO:0000256" key="9">
    <source>
        <dbReference type="RuleBase" id="RU363032"/>
    </source>
</evidence>
<dbReference type="AlphaFoldDB" id="A0A1G5ZAM9"/>
<feature type="region of interest" description="Disordered" evidence="10">
    <location>
        <begin position="225"/>
        <end position="244"/>
    </location>
</feature>
<reference evidence="12 13" key="1">
    <citation type="submission" date="2016-10" db="EMBL/GenBank/DDBJ databases">
        <authorList>
            <person name="de Groot N.N."/>
        </authorList>
    </citation>
    <scope>NUCLEOTIDE SEQUENCE [LARGE SCALE GENOMIC DNA]</scope>
    <source>
        <strain evidence="12 13">CGMCC 1.12097</strain>
    </source>
</reference>
<dbReference type="GO" id="GO:0022857">
    <property type="term" value="F:transmembrane transporter activity"/>
    <property type="evidence" value="ECO:0007669"/>
    <property type="project" value="InterPro"/>
</dbReference>
<keyword evidence="5" id="KW-0997">Cell inner membrane</keyword>
<dbReference type="Proteomes" id="UP000198588">
    <property type="component" value="Unassembled WGS sequence"/>
</dbReference>
<dbReference type="OrthoDB" id="4404959at2"/>
<dbReference type="CDD" id="cd06261">
    <property type="entry name" value="TM_PBP2"/>
    <property type="match status" value="1"/>
</dbReference>